<dbReference type="Proteomes" id="UP000887159">
    <property type="component" value="Unassembled WGS sequence"/>
</dbReference>
<gene>
    <name evidence="1" type="ORF">TNCV_2290261</name>
</gene>
<sequence length="83" mass="9449">MIHRSSLVVLLDQLSRTFRIDGTVLCKAFQARGVIVGQFRILGLHRSSWGYKTSPPSLPTVLPREKTSSLFFVARLQVRSHFH</sequence>
<dbReference type="AlphaFoldDB" id="A0A8X6V5X2"/>
<evidence type="ECO:0000313" key="2">
    <source>
        <dbReference type="Proteomes" id="UP000887159"/>
    </source>
</evidence>
<name>A0A8X6V5X2_TRICX</name>
<accession>A0A8X6V5X2</accession>
<evidence type="ECO:0000313" key="1">
    <source>
        <dbReference type="EMBL" id="GFX96137.1"/>
    </source>
</evidence>
<keyword evidence="2" id="KW-1185">Reference proteome</keyword>
<comment type="caution">
    <text evidence="1">The sequence shown here is derived from an EMBL/GenBank/DDBJ whole genome shotgun (WGS) entry which is preliminary data.</text>
</comment>
<reference evidence="1" key="1">
    <citation type="submission" date="2020-08" db="EMBL/GenBank/DDBJ databases">
        <title>Multicomponent nature underlies the extraordinary mechanical properties of spider dragline silk.</title>
        <authorList>
            <person name="Kono N."/>
            <person name="Nakamura H."/>
            <person name="Mori M."/>
            <person name="Yoshida Y."/>
            <person name="Ohtoshi R."/>
            <person name="Malay A.D."/>
            <person name="Moran D.A.P."/>
            <person name="Tomita M."/>
            <person name="Numata K."/>
            <person name="Arakawa K."/>
        </authorList>
    </citation>
    <scope>NUCLEOTIDE SEQUENCE</scope>
</reference>
<protein>
    <submittedName>
        <fullName evidence="1">Uncharacterized protein</fullName>
    </submittedName>
</protein>
<dbReference type="EMBL" id="BMAU01021190">
    <property type="protein sequence ID" value="GFX96137.1"/>
    <property type="molecule type" value="Genomic_DNA"/>
</dbReference>
<proteinExistence type="predicted"/>
<organism evidence="1 2">
    <name type="scientific">Trichonephila clavipes</name>
    <name type="common">Golden silk orbweaver</name>
    <name type="synonym">Nephila clavipes</name>
    <dbReference type="NCBI Taxonomy" id="2585209"/>
    <lineage>
        <taxon>Eukaryota</taxon>
        <taxon>Metazoa</taxon>
        <taxon>Ecdysozoa</taxon>
        <taxon>Arthropoda</taxon>
        <taxon>Chelicerata</taxon>
        <taxon>Arachnida</taxon>
        <taxon>Araneae</taxon>
        <taxon>Araneomorphae</taxon>
        <taxon>Entelegynae</taxon>
        <taxon>Araneoidea</taxon>
        <taxon>Nephilidae</taxon>
        <taxon>Trichonephila</taxon>
    </lineage>
</organism>